<keyword evidence="6 9" id="KW-0812">Transmembrane</keyword>
<dbReference type="Gene3D" id="2.40.30.170">
    <property type="match status" value="1"/>
</dbReference>
<evidence type="ECO:0000256" key="8">
    <source>
        <dbReference type="ARBA" id="ARBA00023136"/>
    </source>
</evidence>
<comment type="similarity">
    <text evidence="2 9">Belongs to the membrane fusion protein (MFP) (TC 8.A.1) family.</text>
</comment>
<evidence type="ECO:0000259" key="13">
    <source>
        <dbReference type="Pfam" id="PF26002"/>
    </source>
</evidence>
<keyword evidence="15" id="KW-1185">Reference proteome</keyword>
<dbReference type="Pfam" id="PF25994">
    <property type="entry name" value="HH_AprE"/>
    <property type="match status" value="1"/>
</dbReference>
<dbReference type="InterPro" id="IPR010129">
    <property type="entry name" value="T1SS_HlyD"/>
</dbReference>
<keyword evidence="10" id="KW-0175">Coiled coil</keyword>
<dbReference type="RefSeq" id="WP_123238018.1">
    <property type="nucleotide sequence ID" value="NZ_RJVP01000006.1"/>
</dbReference>
<keyword evidence="3 9" id="KW-0813">Transport</keyword>
<evidence type="ECO:0000256" key="2">
    <source>
        <dbReference type="ARBA" id="ARBA00009477"/>
    </source>
</evidence>
<evidence type="ECO:0000313" key="15">
    <source>
        <dbReference type="Proteomes" id="UP000275137"/>
    </source>
</evidence>
<dbReference type="InterPro" id="IPR050739">
    <property type="entry name" value="MFP"/>
</dbReference>
<gene>
    <name evidence="14" type="ORF">ED236_10990</name>
</gene>
<dbReference type="GO" id="GO:0005886">
    <property type="term" value="C:plasma membrane"/>
    <property type="evidence" value="ECO:0007669"/>
    <property type="project" value="UniProtKB-SubCell"/>
</dbReference>
<comment type="caution">
    <text evidence="14">The sequence shown here is derived from an EMBL/GenBank/DDBJ whole genome shotgun (WGS) entry which is preliminary data.</text>
</comment>
<comment type="subcellular location">
    <subcellularLocation>
        <location evidence="1 9">Cell inner membrane</location>
        <topology evidence="1 9">Single-pass membrane protein</topology>
    </subcellularLocation>
</comment>
<evidence type="ECO:0000259" key="12">
    <source>
        <dbReference type="Pfam" id="PF25994"/>
    </source>
</evidence>
<name>A0A3N0UYK3_9PROT</name>
<organism evidence="14 15">
    <name type="scientific">Pseudomethylobacillus aquaticus</name>
    <dbReference type="NCBI Taxonomy" id="2676064"/>
    <lineage>
        <taxon>Bacteria</taxon>
        <taxon>Pseudomonadati</taxon>
        <taxon>Pseudomonadota</taxon>
        <taxon>Betaproteobacteria</taxon>
        <taxon>Nitrosomonadales</taxon>
        <taxon>Methylophilaceae</taxon>
        <taxon>Pseudomethylobacillus</taxon>
    </lineage>
</organism>
<feature type="region of interest" description="Disordered" evidence="11">
    <location>
        <begin position="1"/>
        <end position="26"/>
    </location>
</feature>
<feature type="domain" description="AprE-like beta-barrel" evidence="13">
    <location>
        <begin position="337"/>
        <end position="430"/>
    </location>
</feature>
<keyword evidence="5 9" id="KW-0997">Cell inner membrane</keyword>
<evidence type="ECO:0000256" key="11">
    <source>
        <dbReference type="SAM" id="MobiDB-lite"/>
    </source>
</evidence>
<evidence type="ECO:0000256" key="7">
    <source>
        <dbReference type="ARBA" id="ARBA00022989"/>
    </source>
</evidence>
<protein>
    <recommendedName>
        <fullName evidence="9">Membrane fusion protein (MFP) family protein</fullName>
    </recommendedName>
</protein>
<feature type="domain" description="AprE-like long alpha-helical hairpin" evidence="12">
    <location>
        <begin position="105"/>
        <end position="293"/>
    </location>
</feature>
<reference evidence="14 15" key="1">
    <citation type="submission" date="2018-10" db="EMBL/GenBank/DDBJ databases">
        <authorList>
            <person name="Chen W.-M."/>
        </authorList>
    </citation>
    <scope>NUCLEOTIDE SEQUENCE [LARGE SCALE GENOMIC DNA]</scope>
    <source>
        <strain evidence="14 15">H-5</strain>
    </source>
</reference>
<dbReference type="Pfam" id="PF26002">
    <property type="entry name" value="Beta-barrel_AprE"/>
    <property type="match status" value="1"/>
</dbReference>
<dbReference type="NCBIfam" id="TIGR01843">
    <property type="entry name" value="type_I_hlyD"/>
    <property type="match status" value="1"/>
</dbReference>
<evidence type="ECO:0000256" key="4">
    <source>
        <dbReference type="ARBA" id="ARBA00022475"/>
    </source>
</evidence>
<evidence type="ECO:0000313" key="14">
    <source>
        <dbReference type="EMBL" id="ROH85364.1"/>
    </source>
</evidence>
<feature type="coiled-coil region" evidence="10">
    <location>
        <begin position="166"/>
        <end position="245"/>
    </location>
</feature>
<accession>A0A3N0UYK3</accession>
<dbReference type="GO" id="GO:0015031">
    <property type="term" value="P:protein transport"/>
    <property type="evidence" value="ECO:0007669"/>
    <property type="project" value="InterPro"/>
</dbReference>
<keyword evidence="8 9" id="KW-0472">Membrane</keyword>
<evidence type="ECO:0000256" key="9">
    <source>
        <dbReference type="RuleBase" id="RU365093"/>
    </source>
</evidence>
<evidence type="ECO:0000256" key="10">
    <source>
        <dbReference type="SAM" id="Coils"/>
    </source>
</evidence>
<evidence type="ECO:0000256" key="3">
    <source>
        <dbReference type="ARBA" id="ARBA00022448"/>
    </source>
</evidence>
<dbReference type="Gene3D" id="2.40.50.100">
    <property type="match status" value="1"/>
</dbReference>
<dbReference type="InterPro" id="IPR058781">
    <property type="entry name" value="HH_AprE-like"/>
</dbReference>
<sequence length="454" mass="49524">MKPLHPAADPDPFLEPASPPADSATSGKLRQRGVWIMLVGLAGFVVWAALAPLDEGVPTDGVVNVEGSHKVVQHHTGGIVRELRVHEGQQVKAGEVLVVLDDTNARARAEEIRQQYLGLRAQESRLRAEKLGSASIVFHADVLAAKDDASVRQQMQNETQLLLARQQALQADIASLQEAIAGQEALISGYEGLLASYNAQRTLLNEQLNQLRTLVAEGYAPRNQQIELEQRAAQLEGQIAETIANRLRSQKSILETQQRIQSRRQQERKEIDGELSQAGLAIQTAIERYKPLKEDLRRVEILATSSGQVVGLQVHTVGAVIQPGQKILDIVPTGAALILDARIPPHLIDKIHVGQAADVRFSTFANTPQLLLEGSIKTVSSDLFTEPASSTGQAPASYYLARVAITEKGMQQLGQRVLQPGMPVQIVIRSGERSLLTYLLHPLTKRIAAAMKEE</sequence>
<keyword evidence="7 9" id="KW-1133">Transmembrane helix</keyword>
<evidence type="ECO:0000256" key="5">
    <source>
        <dbReference type="ARBA" id="ARBA00022519"/>
    </source>
</evidence>
<dbReference type="PANTHER" id="PTHR30386:SF17">
    <property type="entry name" value="ALKALINE PROTEASE SECRETION PROTEIN APRE"/>
    <property type="match status" value="1"/>
</dbReference>
<proteinExistence type="inferred from homology"/>
<dbReference type="Proteomes" id="UP000275137">
    <property type="component" value="Unassembled WGS sequence"/>
</dbReference>
<evidence type="ECO:0000256" key="6">
    <source>
        <dbReference type="ARBA" id="ARBA00022692"/>
    </source>
</evidence>
<dbReference type="InterPro" id="IPR058982">
    <property type="entry name" value="Beta-barrel_AprE"/>
</dbReference>
<dbReference type="PRINTS" id="PR01490">
    <property type="entry name" value="RTXTOXIND"/>
</dbReference>
<dbReference type="PANTHER" id="PTHR30386">
    <property type="entry name" value="MEMBRANE FUSION SUBUNIT OF EMRAB-TOLC MULTIDRUG EFFLUX PUMP"/>
    <property type="match status" value="1"/>
</dbReference>
<evidence type="ECO:0000256" key="1">
    <source>
        <dbReference type="ARBA" id="ARBA00004377"/>
    </source>
</evidence>
<feature type="transmembrane region" description="Helical" evidence="9">
    <location>
        <begin position="34"/>
        <end position="53"/>
    </location>
</feature>
<keyword evidence="4 9" id="KW-1003">Cell membrane</keyword>
<dbReference type="EMBL" id="RJVP01000006">
    <property type="protein sequence ID" value="ROH85364.1"/>
    <property type="molecule type" value="Genomic_DNA"/>
</dbReference>
<dbReference type="AlphaFoldDB" id="A0A3N0UYK3"/>